<feature type="compositionally biased region" description="Basic and acidic residues" evidence="1">
    <location>
        <begin position="221"/>
        <end position="230"/>
    </location>
</feature>
<organism evidence="2 3">
    <name type="scientific">Myxococcus landrumensis</name>
    <dbReference type="NCBI Taxonomy" id="2813577"/>
    <lineage>
        <taxon>Bacteria</taxon>
        <taxon>Pseudomonadati</taxon>
        <taxon>Myxococcota</taxon>
        <taxon>Myxococcia</taxon>
        <taxon>Myxococcales</taxon>
        <taxon>Cystobacterineae</taxon>
        <taxon>Myxococcaceae</taxon>
        <taxon>Myxococcus</taxon>
    </lineage>
</organism>
<feature type="compositionally biased region" description="Basic and acidic residues" evidence="1">
    <location>
        <begin position="1"/>
        <end position="17"/>
    </location>
</feature>
<evidence type="ECO:0008006" key="4">
    <source>
        <dbReference type="Google" id="ProtNLM"/>
    </source>
</evidence>
<dbReference type="Proteomes" id="UP000663090">
    <property type="component" value="Chromosome"/>
</dbReference>
<keyword evidence="3" id="KW-1185">Reference proteome</keyword>
<reference evidence="2 3" key="1">
    <citation type="submission" date="2021-02" db="EMBL/GenBank/DDBJ databases">
        <title>De Novo genome assembly of isolated myxobacteria.</title>
        <authorList>
            <person name="Stevens D.C."/>
        </authorList>
    </citation>
    <scope>NUCLEOTIDE SEQUENCE [LARGE SCALE GENOMIC DNA]</scope>
    <source>
        <strain evidence="2 3">SCHIC003</strain>
    </source>
</reference>
<proteinExistence type="predicted"/>
<name>A0ABX7NGC3_9BACT</name>
<evidence type="ECO:0000313" key="2">
    <source>
        <dbReference type="EMBL" id="QSQ17718.1"/>
    </source>
</evidence>
<protein>
    <recommendedName>
        <fullName evidence="4">Type III effector protein</fullName>
    </recommendedName>
</protein>
<evidence type="ECO:0000313" key="3">
    <source>
        <dbReference type="Proteomes" id="UP000663090"/>
    </source>
</evidence>
<dbReference type="RefSeq" id="WP_206719337.1">
    <property type="nucleotide sequence ID" value="NZ_CP071091.1"/>
</dbReference>
<feature type="region of interest" description="Disordered" evidence="1">
    <location>
        <begin position="1"/>
        <end position="82"/>
    </location>
</feature>
<feature type="region of interest" description="Disordered" evidence="1">
    <location>
        <begin position="221"/>
        <end position="267"/>
    </location>
</feature>
<accession>A0ABX7NGC3</accession>
<sequence length="604" mass="65879">MNAAEAARRAEEARQREQSTPAPPEDTRPAKPPSTSTFEAAGDTPAERAKVLGTRTQTHASKVPSPKPAPRNTGPSVPFRGAKYRVRSTGDDARTGGSPRAPVGLAHLARWKEQAHGLHPAMELEARRILLGQEGDAPRSWGDTVGRLLSEDSPESRARFREHLHQLAPGLETHIQSPLELINAYRDELVSDAINDAVHKAERAFPKARFTDDYLRGVLHRETSSQRKSEWTSPHGATFRAPGSKNPASDLDISVAIPSTPSPTNRGDLPSAYATLLQEFNRSIQDRLGLPASFLLDANMLDGVSRPQGAAWDAIAGPLNAREQVYTQAAALLSTGYVQELLQRAEQAGVSLHPEAVELARHAREALKQTTARLGQENPRLDPTTLTKLAGTELYIEALRNVDAAMDARQQLTRRQRDTGREDPKALHGVNLQVHDAQMRAWLYASEAYTSLSAFIDVVENGQRGDNVPLSSSQYRVSAQENAWNALEHLGERAPTQAIDASKYLDRAVKALHKAQPSPRSAPARALEAVLKDSEGLGTLLALRKAGRHSEPTLSEDVSTQAREALTKLEQKLGTALHALGESPAGNAHDQLMTLWLHALRRPD</sequence>
<evidence type="ECO:0000256" key="1">
    <source>
        <dbReference type="SAM" id="MobiDB-lite"/>
    </source>
</evidence>
<gene>
    <name evidence="2" type="ORF">JY572_17520</name>
</gene>
<dbReference type="EMBL" id="CP071091">
    <property type="protein sequence ID" value="QSQ17718.1"/>
    <property type="molecule type" value="Genomic_DNA"/>
</dbReference>